<evidence type="ECO:0000313" key="2">
    <source>
        <dbReference type="Proteomes" id="UP000050525"/>
    </source>
</evidence>
<protein>
    <submittedName>
        <fullName evidence="1">Uncharacterized protein</fullName>
    </submittedName>
</protein>
<gene>
    <name evidence="1" type="ORF">Y1Q_0012877</name>
</gene>
<dbReference type="Proteomes" id="UP000050525">
    <property type="component" value="Unassembled WGS sequence"/>
</dbReference>
<keyword evidence="2" id="KW-1185">Reference proteome</keyword>
<organism evidence="1 2">
    <name type="scientific">Alligator mississippiensis</name>
    <name type="common">American alligator</name>
    <dbReference type="NCBI Taxonomy" id="8496"/>
    <lineage>
        <taxon>Eukaryota</taxon>
        <taxon>Metazoa</taxon>
        <taxon>Chordata</taxon>
        <taxon>Craniata</taxon>
        <taxon>Vertebrata</taxon>
        <taxon>Euteleostomi</taxon>
        <taxon>Archelosauria</taxon>
        <taxon>Archosauria</taxon>
        <taxon>Crocodylia</taxon>
        <taxon>Alligatoridae</taxon>
        <taxon>Alligatorinae</taxon>
        <taxon>Alligator</taxon>
    </lineage>
</organism>
<evidence type="ECO:0000313" key="1">
    <source>
        <dbReference type="EMBL" id="KYO43916.1"/>
    </source>
</evidence>
<dbReference type="EMBL" id="AKHW03001049">
    <property type="protein sequence ID" value="KYO43916.1"/>
    <property type="molecule type" value="Genomic_DNA"/>
</dbReference>
<name>A0A151P4D7_ALLMI</name>
<proteinExistence type="predicted"/>
<reference evidence="1 2" key="1">
    <citation type="journal article" date="2012" name="Genome Biol.">
        <title>Sequencing three crocodilian genomes to illuminate the evolution of archosaurs and amniotes.</title>
        <authorList>
            <person name="St John J.A."/>
            <person name="Braun E.L."/>
            <person name="Isberg S.R."/>
            <person name="Miles L.G."/>
            <person name="Chong A.Y."/>
            <person name="Gongora J."/>
            <person name="Dalzell P."/>
            <person name="Moran C."/>
            <person name="Bed'hom B."/>
            <person name="Abzhanov A."/>
            <person name="Burgess S.C."/>
            <person name="Cooksey A.M."/>
            <person name="Castoe T.A."/>
            <person name="Crawford N.G."/>
            <person name="Densmore L.D."/>
            <person name="Drew J.C."/>
            <person name="Edwards S.V."/>
            <person name="Faircloth B.C."/>
            <person name="Fujita M.K."/>
            <person name="Greenwold M.J."/>
            <person name="Hoffmann F.G."/>
            <person name="Howard J.M."/>
            <person name="Iguchi T."/>
            <person name="Janes D.E."/>
            <person name="Khan S.Y."/>
            <person name="Kohno S."/>
            <person name="de Koning A.J."/>
            <person name="Lance S.L."/>
            <person name="McCarthy F.M."/>
            <person name="McCormack J.E."/>
            <person name="Merchant M.E."/>
            <person name="Peterson D.G."/>
            <person name="Pollock D.D."/>
            <person name="Pourmand N."/>
            <person name="Raney B.J."/>
            <person name="Roessler K.A."/>
            <person name="Sanford J.R."/>
            <person name="Sawyer R.H."/>
            <person name="Schmidt C.J."/>
            <person name="Triplett E.W."/>
            <person name="Tuberville T.D."/>
            <person name="Venegas-Anaya M."/>
            <person name="Howard J.T."/>
            <person name="Jarvis E.D."/>
            <person name="Guillette L.J.Jr."/>
            <person name="Glenn T.C."/>
            <person name="Green R.E."/>
            <person name="Ray D.A."/>
        </authorList>
    </citation>
    <scope>NUCLEOTIDE SEQUENCE [LARGE SCALE GENOMIC DNA]</scope>
    <source>
        <strain evidence="1">KSC_2009_1</strain>
    </source>
</reference>
<sequence length="71" mass="8162">MLFKRQKKRLSSNPLFVRFKEGRASRKRAGLTSADEPSLFSVGLAKHSAWMKSMNTMELTRRTSARDLQSM</sequence>
<accession>A0A151P4D7</accession>
<dbReference type="AlphaFoldDB" id="A0A151P4D7"/>
<comment type="caution">
    <text evidence="1">The sequence shown here is derived from an EMBL/GenBank/DDBJ whole genome shotgun (WGS) entry which is preliminary data.</text>
</comment>